<protein>
    <recommendedName>
        <fullName evidence="3">DUF3891 domain-containing protein</fullName>
    </recommendedName>
</protein>
<gene>
    <name evidence="1" type="ORF">Pla123a_02860</name>
</gene>
<dbReference type="RefSeq" id="WP_146583738.1">
    <property type="nucleotide sequence ID" value="NZ_SJPO01000001.1"/>
</dbReference>
<sequence length="247" mass="29438">MIVSSVEEGWEIVFQRSHGLLAGQIASRFRDEFRPELWTETLQAILSHDDHKQPFDGRHYVTDLGAPKDFTLVSMASEDRVEETRRRILLSHRNHRWCGLLISRHAEQLYGGHEGITSEMQRLLEEERDRRRLVLRQLSKKKAQLELAYQLLRWCDRCSLILVRKQVPAMQRRIEVTHSLQGERHDLWRREDESLAVEPWPFEPDEFTVQSEYRVATRLQFEDDADLINHLDEAEVCAREWVFRRKN</sequence>
<dbReference type="InterPro" id="IPR024992">
    <property type="entry name" value="DUF3891"/>
</dbReference>
<dbReference type="EMBL" id="SJPO01000001">
    <property type="protein sequence ID" value="TWT85479.1"/>
    <property type="molecule type" value="Genomic_DNA"/>
</dbReference>
<evidence type="ECO:0008006" key="3">
    <source>
        <dbReference type="Google" id="ProtNLM"/>
    </source>
</evidence>
<dbReference type="Pfam" id="PF13030">
    <property type="entry name" value="DUF3891"/>
    <property type="match status" value="1"/>
</dbReference>
<name>A0A5C5ZDI3_9BACT</name>
<keyword evidence="2" id="KW-1185">Reference proteome</keyword>
<evidence type="ECO:0000313" key="2">
    <source>
        <dbReference type="Proteomes" id="UP000318478"/>
    </source>
</evidence>
<dbReference type="OrthoDB" id="264231at2"/>
<evidence type="ECO:0000313" key="1">
    <source>
        <dbReference type="EMBL" id="TWT85479.1"/>
    </source>
</evidence>
<dbReference type="Proteomes" id="UP000318478">
    <property type="component" value="Unassembled WGS sequence"/>
</dbReference>
<reference evidence="1 2" key="1">
    <citation type="submission" date="2019-02" db="EMBL/GenBank/DDBJ databases">
        <title>Deep-cultivation of Planctomycetes and their phenomic and genomic characterization uncovers novel biology.</title>
        <authorList>
            <person name="Wiegand S."/>
            <person name="Jogler M."/>
            <person name="Boedeker C."/>
            <person name="Pinto D."/>
            <person name="Vollmers J."/>
            <person name="Rivas-Marin E."/>
            <person name="Kohn T."/>
            <person name="Peeters S.H."/>
            <person name="Heuer A."/>
            <person name="Rast P."/>
            <person name="Oberbeckmann S."/>
            <person name="Bunk B."/>
            <person name="Jeske O."/>
            <person name="Meyerdierks A."/>
            <person name="Storesund J.E."/>
            <person name="Kallscheuer N."/>
            <person name="Luecker S."/>
            <person name="Lage O.M."/>
            <person name="Pohl T."/>
            <person name="Merkel B.J."/>
            <person name="Hornburger P."/>
            <person name="Mueller R.-W."/>
            <person name="Bruemmer F."/>
            <person name="Labrenz M."/>
            <person name="Spormann A.M."/>
            <person name="Op Den Camp H."/>
            <person name="Overmann J."/>
            <person name="Amann R."/>
            <person name="Jetten M.S.M."/>
            <person name="Mascher T."/>
            <person name="Medema M.H."/>
            <person name="Devos D.P."/>
            <person name="Kaster A.-K."/>
            <person name="Ovreas L."/>
            <person name="Rohde M."/>
            <person name="Galperin M.Y."/>
            <person name="Jogler C."/>
        </authorList>
    </citation>
    <scope>NUCLEOTIDE SEQUENCE [LARGE SCALE GENOMIC DNA]</scope>
    <source>
        <strain evidence="1 2">Pla123a</strain>
    </source>
</reference>
<organism evidence="1 2">
    <name type="scientific">Posidoniimonas polymericola</name>
    <dbReference type="NCBI Taxonomy" id="2528002"/>
    <lineage>
        <taxon>Bacteria</taxon>
        <taxon>Pseudomonadati</taxon>
        <taxon>Planctomycetota</taxon>
        <taxon>Planctomycetia</taxon>
        <taxon>Pirellulales</taxon>
        <taxon>Lacipirellulaceae</taxon>
        <taxon>Posidoniimonas</taxon>
    </lineage>
</organism>
<dbReference type="AlphaFoldDB" id="A0A5C5ZDI3"/>
<proteinExistence type="predicted"/>
<comment type="caution">
    <text evidence="1">The sequence shown here is derived from an EMBL/GenBank/DDBJ whole genome shotgun (WGS) entry which is preliminary data.</text>
</comment>
<accession>A0A5C5ZDI3</accession>